<evidence type="ECO:0000313" key="3">
    <source>
        <dbReference type="Proteomes" id="UP001500037"/>
    </source>
</evidence>
<keyword evidence="3" id="KW-1185">Reference proteome</keyword>
<gene>
    <name evidence="2" type="ORF">GCM10009665_33280</name>
</gene>
<dbReference type="EMBL" id="BAAALF010000051">
    <property type="protein sequence ID" value="GAA1239821.1"/>
    <property type="molecule type" value="Genomic_DNA"/>
</dbReference>
<feature type="region of interest" description="Disordered" evidence="1">
    <location>
        <begin position="128"/>
        <end position="148"/>
    </location>
</feature>
<dbReference type="RefSeq" id="WP_344442401.1">
    <property type="nucleotide sequence ID" value="NZ_BAAALF010000051.1"/>
</dbReference>
<evidence type="ECO:0000256" key="1">
    <source>
        <dbReference type="SAM" id="MobiDB-lite"/>
    </source>
</evidence>
<proteinExistence type="predicted"/>
<comment type="caution">
    <text evidence="2">The sequence shown here is derived from an EMBL/GenBank/DDBJ whole genome shotgun (WGS) entry which is preliminary data.</text>
</comment>
<name>A0ABP4GVC5_9ACTN</name>
<reference evidence="3" key="1">
    <citation type="journal article" date="2019" name="Int. J. Syst. Evol. Microbiol.">
        <title>The Global Catalogue of Microorganisms (GCM) 10K type strain sequencing project: providing services to taxonomists for standard genome sequencing and annotation.</title>
        <authorList>
            <consortium name="The Broad Institute Genomics Platform"/>
            <consortium name="The Broad Institute Genome Sequencing Center for Infectious Disease"/>
            <person name="Wu L."/>
            <person name="Ma J."/>
        </authorList>
    </citation>
    <scope>NUCLEOTIDE SEQUENCE [LARGE SCALE GENOMIC DNA]</scope>
    <source>
        <strain evidence="3">JCM 13004</strain>
    </source>
</reference>
<protein>
    <recommendedName>
        <fullName evidence="4">Chromosome partitioning protein</fullName>
    </recommendedName>
</protein>
<evidence type="ECO:0000313" key="2">
    <source>
        <dbReference type="EMBL" id="GAA1239821.1"/>
    </source>
</evidence>
<organism evidence="2 3">
    <name type="scientific">Kitasatospora nipponensis</name>
    <dbReference type="NCBI Taxonomy" id="258049"/>
    <lineage>
        <taxon>Bacteria</taxon>
        <taxon>Bacillati</taxon>
        <taxon>Actinomycetota</taxon>
        <taxon>Actinomycetes</taxon>
        <taxon>Kitasatosporales</taxon>
        <taxon>Streptomycetaceae</taxon>
        <taxon>Kitasatospora</taxon>
    </lineage>
</organism>
<sequence length="148" mass="15897">MVPGVEIVVGYVFAWAVRKAGRIAGRLDGEVDRAVDAGMDRLHEVVGAKLGQDPALGMVVEEATAGREELTERTHRRLTDSLEEATERDPGFAEALAEIVAHLQSLQADRDADTADGAGDRINFSHGTFNGPVQGKGVQHIHYGTKPQ</sequence>
<evidence type="ECO:0008006" key="4">
    <source>
        <dbReference type="Google" id="ProtNLM"/>
    </source>
</evidence>
<dbReference type="Proteomes" id="UP001500037">
    <property type="component" value="Unassembled WGS sequence"/>
</dbReference>
<accession>A0ABP4GVC5</accession>